<keyword evidence="1" id="KW-0472">Membrane</keyword>
<dbReference type="EMBL" id="QPJK01000006">
    <property type="protein sequence ID" value="RCW69184.1"/>
    <property type="molecule type" value="Genomic_DNA"/>
</dbReference>
<keyword evidence="1" id="KW-1133">Transmembrane helix</keyword>
<name>A0A368XT43_9BURK</name>
<comment type="caution">
    <text evidence="2">The sequence shown here is derived from an EMBL/GenBank/DDBJ whole genome shotgun (WGS) entry which is preliminary data.</text>
</comment>
<organism evidence="2 3">
    <name type="scientific">Pseudorhodoferax soli</name>
    <dbReference type="NCBI Taxonomy" id="545864"/>
    <lineage>
        <taxon>Bacteria</taxon>
        <taxon>Pseudomonadati</taxon>
        <taxon>Pseudomonadota</taxon>
        <taxon>Betaproteobacteria</taxon>
        <taxon>Burkholderiales</taxon>
        <taxon>Comamonadaceae</taxon>
    </lineage>
</organism>
<evidence type="ECO:0000256" key="1">
    <source>
        <dbReference type="SAM" id="Phobius"/>
    </source>
</evidence>
<feature type="transmembrane region" description="Helical" evidence="1">
    <location>
        <begin position="48"/>
        <end position="71"/>
    </location>
</feature>
<evidence type="ECO:0000313" key="2">
    <source>
        <dbReference type="EMBL" id="RCW69184.1"/>
    </source>
</evidence>
<dbReference type="AlphaFoldDB" id="A0A368XT43"/>
<keyword evidence="3" id="KW-1185">Reference proteome</keyword>
<gene>
    <name evidence="2" type="ORF">DES41_10655</name>
</gene>
<dbReference type="Proteomes" id="UP000252884">
    <property type="component" value="Unassembled WGS sequence"/>
</dbReference>
<accession>A0A368XT43</accession>
<sequence length="122" mass="13955">MSHWLRAPGPRTGSAYDQAVAGLLGLLPRKLRRLLRWLLSPAARWVRIPAALLCFVFSALWFLPVIGLEYLPIGLLLVARDVPALQEPVGRLLLWGGRRMRWLLARWSARARRWRARAQRAG</sequence>
<keyword evidence="1" id="KW-0812">Transmembrane</keyword>
<dbReference type="RefSeq" id="WP_211333027.1">
    <property type="nucleotide sequence ID" value="NZ_QPJK01000006.1"/>
</dbReference>
<proteinExistence type="predicted"/>
<evidence type="ECO:0000313" key="3">
    <source>
        <dbReference type="Proteomes" id="UP000252884"/>
    </source>
</evidence>
<reference evidence="2 3" key="1">
    <citation type="submission" date="2018-07" db="EMBL/GenBank/DDBJ databases">
        <title>Genomic Encyclopedia of Type Strains, Phase IV (KMG-IV): sequencing the most valuable type-strain genomes for metagenomic binning, comparative biology and taxonomic classification.</title>
        <authorList>
            <person name="Goeker M."/>
        </authorList>
    </citation>
    <scope>NUCLEOTIDE SEQUENCE [LARGE SCALE GENOMIC DNA]</scope>
    <source>
        <strain evidence="2 3">DSM 21634</strain>
    </source>
</reference>
<protein>
    <submittedName>
        <fullName evidence="2">Uncharacterized protein</fullName>
    </submittedName>
</protein>